<evidence type="ECO:0000256" key="14">
    <source>
        <dbReference type="ARBA" id="ARBA00023170"/>
    </source>
</evidence>
<keyword evidence="12" id="KW-0829">Tyrosine-protein kinase</keyword>
<evidence type="ECO:0000313" key="19">
    <source>
        <dbReference type="EMBL" id="CAK0910298.1"/>
    </source>
</evidence>
<evidence type="ECO:0000256" key="11">
    <source>
        <dbReference type="ARBA" id="ARBA00023136"/>
    </source>
</evidence>
<evidence type="ECO:0000256" key="7">
    <source>
        <dbReference type="ARBA" id="ARBA00022741"/>
    </source>
</evidence>
<evidence type="ECO:0000256" key="4">
    <source>
        <dbReference type="ARBA" id="ARBA00022679"/>
    </source>
</evidence>
<dbReference type="Pfam" id="PF12810">
    <property type="entry name" value="ALK_LTK_GRD"/>
    <property type="match status" value="1"/>
</dbReference>
<keyword evidence="15" id="KW-0325">Glycoprotein</keyword>
<keyword evidence="6 17" id="KW-0732">Signal</keyword>
<evidence type="ECO:0000256" key="16">
    <source>
        <dbReference type="SAM" id="MobiDB-lite"/>
    </source>
</evidence>
<keyword evidence="5" id="KW-0812">Transmembrane</keyword>
<feature type="domain" description="ALK/LTK-like glycine-rich" evidence="18">
    <location>
        <begin position="75"/>
        <end position="281"/>
    </location>
</feature>
<evidence type="ECO:0000256" key="6">
    <source>
        <dbReference type="ARBA" id="ARBA00022729"/>
    </source>
</evidence>
<evidence type="ECO:0000256" key="15">
    <source>
        <dbReference type="ARBA" id="ARBA00023180"/>
    </source>
</evidence>
<dbReference type="EC" id="2.7.10.1" evidence="2"/>
<evidence type="ECO:0000256" key="1">
    <source>
        <dbReference type="ARBA" id="ARBA00004251"/>
    </source>
</evidence>
<dbReference type="EMBL" id="CAUYUJ010022368">
    <property type="protein sequence ID" value="CAK0910298.1"/>
    <property type="molecule type" value="Genomic_DNA"/>
</dbReference>
<evidence type="ECO:0000256" key="3">
    <source>
        <dbReference type="ARBA" id="ARBA00022475"/>
    </source>
</evidence>
<keyword evidence="3" id="KW-1003">Cell membrane</keyword>
<keyword evidence="11" id="KW-0472">Membrane</keyword>
<gene>
    <name evidence="19" type="ORF">PCOR1329_LOCUS84513</name>
</gene>
<feature type="signal peptide" evidence="17">
    <location>
        <begin position="1"/>
        <end position="25"/>
    </location>
</feature>
<keyword evidence="4" id="KW-0808">Transferase</keyword>
<accession>A0ABN9YGX4</accession>
<comment type="caution">
    <text evidence="19">The sequence shown here is derived from an EMBL/GenBank/DDBJ whole genome shotgun (WGS) entry which is preliminary data.</text>
</comment>
<dbReference type="InterPro" id="IPR055163">
    <property type="entry name" value="ALK/LTK-like_GRD"/>
</dbReference>
<feature type="chain" id="PRO_5047396628" description="receptor protein-tyrosine kinase" evidence="17">
    <location>
        <begin position="26"/>
        <end position="328"/>
    </location>
</feature>
<evidence type="ECO:0000256" key="10">
    <source>
        <dbReference type="ARBA" id="ARBA00022989"/>
    </source>
</evidence>
<keyword evidence="20" id="KW-1185">Reference proteome</keyword>
<evidence type="ECO:0000256" key="5">
    <source>
        <dbReference type="ARBA" id="ARBA00022692"/>
    </source>
</evidence>
<dbReference type="Proteomes" id="UP001189429">
    <property type="component" value="Unassembled WGS sequence"/>
</dbReference>
<evidence type="ECO:0000256" key="12">
    <source>
        <dbReference type="ARBA" id="ARBA00023137"/>
    </source>
</evidence>
<evidence type="ECO:0000313" key="20">
    <source>
        <dbReference type="Proteomes" id="UP001189429"/>
    </source>
</evidence>
<keyword evidence="7" id="KW-0547">Nucleotide-binding</keyword>
<protein>
    <recommendedName>
        <fullName evidence="2">receptor protein-tyrosine kinase</fullName>
        <ecNumber evidence="2">2.7.10.1</ecNumber>
    </recommendedName>
</protein>
<feature type="compositionally biased region" description="Gly residues" evidence="16">
    <location>
        <begin position="211"/>
        <end position="224"/>
    </location>
</feature>
<keyword evidence="13" id="KW-1015">Disulfide bond</keyword>
<keyword evidence="14" id="KW-0675">Receptor</keyword>
<keyword evidence="9" id="KW-0067">ATP-binding</keyword>
<keyword evidence="10" id="KW-1133">Transmembrane helix</keyword>
<evidence type="ECO:0000256" key="17">
    <source>
        <dbReference type="SAM" id="SignalP"/>
    </source>
</evidence>
<evidence type="ECO:0000259" key="18">
    <source>
        <dbReference type="Pfam" id="PF12810"/>
    </source>
</evidence>
<name>A0ABN9YGX4_9DINO</name>
<sequence length="328" mass="31578">MTNQKAHWLTCLVGLFVHRVPTVISLHSGSDIAATATVASLANASKYHHADMLSSEQVFTFTGSDQYYYTQGHTQFLVKAYGAGGGNFLRSGTEGGVGGYAEAVIIVPAGTDRLTVVVGEAGATWGDGSSPDPCYHNAFGGGGRSACDGYNTAGSGGGRSSVRLDGEDILTAGGGGGGSGKWVASVECKGPGGSGGGEAGGTDCDSSLLSGQGGTASAGGAGGVGTKMTGGAGGKYKGGDGNSSSGWSGGGGGGGYYGGGAGGGQPFWHGSGGGGSGFAAHPSVVYSGVDLVTGGGALAGTNGNVTIMVYPAACGRPGPSSLPPPRPF</sequence>
<evidence type="ECO:0000256" key="8">
    <source>
        <dbReference type="ARBA" id="ARBA00022777"/>
    </source>
</evidence>
<feature type="region of interest" description="Disordered" evidence="16">
    <location>
        <begin position="192"/>
        <end position="224"/>
    </location>
</feature>
<keyword evidence="8" id="KW-0418">Kinase</keyword>
<proteinExistence type="predicted"/>
<comment type="subcellular location">
    <subcellularLocation>
        <location evidence="1">Cell membrane</location>
        <topology evidence="1">Single-pass type I membrane protein</topology>
    </subcellularLocation>
</comment>
<evidence type="ECO:0000256" key="2">
    <source>
        <dbReference type="ARBA" id="ARBA00011902"/>
    </source>
</evidence>
<evidence type="ECO:0000256" key="9">
    <source>
        <dbReference type="ARBA" id="ARBA00022840"/>
    </source>
</evidence>
<organism evidence="19 20">
    <name type="scientific">Prorocentrum cordatum</name>
    <dbReference type="NCBI Taxonomy" id="2364126"/>
    <lineage>
        <taxon>Eukaryota</taxon>
        <taxon>Sar</taxon>
        <taxon>Alveolata</taxon>
        <taxon>Dinophyceae</taxon>
        <taxon>Prorocentrales</taxon>
        <taxon>Prorocentraceae</taxon>
        <taxon>Prorocentrum</taxon>
    </lineage>
</organism>
<evidence type="ECO:0000256" key="13">
    <source>
        <dbReference type="ARBA" id="ARBA00023157"/>
    </source>
</evidence>
<reference evidence="19" key="1">
    <citation type="submission" date="2023-10" db="EMBL/GenBank/DDBJ databases">
        <authorList>
            <person name="Chen Y."/>
            <person name="Shah S."/>
            <person name="Dougan E. K."/>
            <person name="Thang M."/>
            <person name="Chan C."/>
        </authorList>
    </citation>
    <scope>NUCLEOTIDE SEQUENCE [LARGE SCALE GENOMIC DNA]</scope>
</reference>